<sequence>MPFLAIYTSQVLLSLVGDADIDVRKKLQEAVRYYINDGAVSAILRPTDWKCLYTQIHMCIPVIPVYAAILVLRRNIIVKLQTETMSEKTRLMHSQLLKRQFQAITIQACMPVLFVFAVANFVLSELDIYHSPLLEFSTYLSIGFIPVLTPLISLYFIAPYRKWLTAKLQCASPIQGTVFVQFSFSNAVKM</sequence>
<dbReference type="GO" id="GO:0016020">
    <property type="term" value="C:membrane"/>
    <property type="evidence" value="ECO:0007669"/>
    <property type="project" value="UniProtKB-SubCell"/>
</dbReference>
<keyword evidence="4 6" id="KW-1133">Transmembrane helix</keyword>
<dbReference type="InterPro" id="IPR050920">
    <property type="entry name" value="Nematode_rcpt-like_delta"/>
</dbReference>
<keyword evidence="5 6" id="KW-0472">Membrane</keyword>
<feature type="transmembrane region" description="Helical" evidence="6">
    <location>
        <begin position="101"/>
        <end position="124"/>
    </location>
</feature>
<evidence type="ECO:0000256" key="6">
    <source>
        <dbReference type="SAM" id="Phobius"/>
    </source>
</evidence>
<evidence type="ECO:0000313" key="8">
    <source>
        <dbReference type="Proteomes" id="UP000053660"/>
    </source>
</evidence>
<keyword evidence="3 6" id="KW-0812">Transmembrane</keyword>
<dbReference type="EMBL" id="KN550658">
    <property type="protein sequence ID" value="KHJ93673.1"/>
    <property type="molecule type" value="Genomic_DNA"/>
</dbReference>
<accession>A0A0B1T820</accession>
<protein>
    <recommendedName>
        <fullName evidence="9">7TM chemoreceptor</fullName>
    </recommendedName>
</protein>
<comment type="subcellular location">
    <subcellularLocation>
        <location evidence="1">Membrane</location>
        <topology evidence="1">Multi-pass membrane protein</topology>
    </subcellularLocation>
</comment>
<feature type="transmembrane region" description="Helical" evidence="6">
    <location>
        <begin position="52"/>
        <end position="72"/>
    </location>
</feature>
<evidence type="ECO:0000256" key="2">
    <source>
        <dbReference type="ARBA" id="ARBA00009166"/>
    </source>
</evidence>
<evidence type="ECO:0008006" key="9">
    <source>
        <dbReference type="Google" id="ProtNLM"/>
    </source>
</evidence>
<dbReference type="OrthoDB" id="5859769at2759"/>
<evidence type="ECO:0000256" key="1">
    <source>
        <dbReference type="ARBA" id="ARBA00004141"/>
    </source>
</evidence>
<keyword evidence="8" id="KW-1185">Reference proteome</keyword>
<dbReference type="Proteomes" id="UP000053660">
    <property type="component" value="Unassembled WGS sequence"/>
</dbReference>
<name>A0A0B1T820_OESDE</name>
<reference evidence="7 8" key="1">
    <citation type="submission" date="2014-03" db="EMBL/GenBank/DDBJ databases">
        <title>Draft genome of the hookworm Oesophagostomum dentatum.</title>
        <authorList>
            <person name="Mitreva M."/>
        </authorList>
    </citation>
    <scope>NUCLEOTIDE SEQUENCE [LARGE SCALE GENOMIC DNA]</scope>
    <source>
        <strain evidence="7 8">OD-Hann</strain>
    </source>
</reference>
<dbReference type="PANTHER" id="PTHR22945">
    <property type="entry name" value="SERPENTINE RECEPTOR, CLASS D DELTA"/>
    <property type="match status" value="1"/>
</dbReference>
<comment type="similarity">
    <text evidence="2">Belongs to the nematode receptor-like protein srd family.</text>
</comment>
<dbReference type="Pfam" id="PF10317">
    <property type="entry name" value="7TM_GPCR_Srd"/>
    <property type="match status" value="1"/>
</dbReference>
<evidence type="ECO:0000256" key="5">
    <source>
        <dbReference type="ARBA" id="ARBA00023136"/>
    </source>
</evidence>
<proteinExistence type="inferred from homology"/>
<evidence type="ECO:0000256" key="3">
    <source>
        <dbReference type="ARBA" id="ARBA00022692"/>
    </source>
</evidence>
<dbReference type="AlphaFoldDB" id="A0A0B1T820"/>
<dbReference type="PANTHER" id="PTHR22945:SF40">
    <property type="entry name" value="SERPENTINE RECEPTOR, CLASS D (DELTA)-RELATED"/>
    <property type="match status" value="1"/>
</dbReference>
<organism evidence="7 8">
    <name type="scientific">Oesophagostomum dentatum</name>
    <name type="common">Nodular worm</name>
    <dbReference type="NCBI Taxonomy" id="61180"/>
    <lineage>
        <taxon>Eukaryota</taxon>
        <taxon>Metazoa</taxon>
        <taxon>Ecdysozoa</taxon>
        <taxon>Nematoda</taxon>
        <taxon>Chromadorea</taxon>
        <taxon>Rhabditida</taxon>
        <taxon>Rhabditina</taxon>
        <taxon>Rhabditomorpha</taxon>
        <taxon>Strongyloidea</taxon>
        <taxon>Strongylidae</taxon>
        <taxon>Oesophagostomum</taxon>
    </lineage>
</organism>
<gene>
    <name evidence="7" type="ORF">OESDEN_06410</name>
</gene>
<evidence type="ECO:0000313" key="7">
    <source>
        <dbReference type="EMBL" id="KHJ93673.1"/>
    </source>
</evidence>
<dbReference type="InterPro" id="IPR019421">
    <property type="entry name" value="7TM_GPCR_serpentine_rcpt_Srd"/>
</dbReference>
<evidence type="ECO:0000256" key="4">
    <source>
        <dbReference type="ARBA" id="ARBA00022989"/>
    </source>
</evidence>
<feature type="transmembrane region" description="Helical" evidence="6">
    <location>
        <begin position="136"/>
        <end position="158"/>
    </location>
</feature>